<sequence>MGCLSGVFLPLRAVRGTSSAPPGSSSFTQDVRCTTGFTQFSETKPPVIGASWLVLHSHRHQRHRGSRET</sequence>
<evidence type="ECO:0000313" key="1">
    <source>
        <dbReference type="EMBL" id="MBW31705.1"/>
    </source>
</evidence>
<organism evidence="1">
    <name type="scientific">Anopheles braziliensis</name>
    <dbReference type="NCBI Taxonomy" id="58242"/>
    <lineage>
        <taxon>Eukaryota</taxon>
        <taxon>Metazoa</taxon>
        <taxon>Ecdysozoa</taxon>
        <taxon>Arthropoda</taxon>
        <taxon>Hexapoda</taxon>
        <taxon>Insecta</taxon>
        <taxon>Pterygota</taxon>
        <taxon>Neoptera</taxon>
        <taxon>Endopterygota</taxon>
        <taxon>Diptera</taxon>
        <taxon>Nematocera</taxon>
        <taxon>Culicoidea</taxon>
        <taxon>Culicidae</taxon>
        <taxon>Anophelinae</taxon>
        <taxon>Anopheles</taxon>
    </lineage>
</organism>
<accession>A0A2M3ZT82</accession>
<protein>
    <submittedName>
        <fullName evidence="1">Putative secreted peptide</fullName>
    </submittedName>
</protein>
<dbReference type="AlphaFoldDB" id="A0A2M3ZT82"/>
<dbReference type="EMBL" id="GGFM01010954">
    <property type="protein sequence ID" value="MBW31705.1"/>
    <property type="molecule type" value="Transcribed_RNA"/>
</dbReference>
<name>A0A2M3ZT82_9DIPT</name>
<proteinExistence type="predicted"/>
<reference evidence="1" key="1">
    <citation type="submission" date="2018-01" db="EMBL/GenBank/DDBJ databases">
        <title>An insight into the sialome of Amazonian anophelines.</title>
        <authorList>
            <person name="Ribeiro J.M."/>
            <person name="Scarpassa V."/>
            <person name="Calvo E."/>
        </authorList>
    </citation>
    <scope>NUCLEOTIDE SEQUENCE</scope>
    <source>
        <tissue evidence="1">Salivary glands</tissue>
    </source>
</reference>